<evidence type="ECO:0000256" key="1">
    <source>
        <dbReference type="SAM" id="Phobius"/>
    </source>
</evidence>
<keyword evidence="3" id="KW-1185">Reference proteome</keyword>
<sequence length="164" mass="18539">MGRCSRGATHISSLLLTHDPLCCSLRSLPPLWNQGPPIRHQKKRLCIVLALILQNQKNTSSSKGRNVSIRLPPQYKTRSAGTDVTRYPVLLTADSRFLLLSFSHHVSEIHSPTATVLGFHCPKLALTKRHWLLLLITDFISLISTNYNPFLIIVNWEMFIFLVG</sequence>
<dbReference type="AlphaFoldDB" id="A0A2T5I729"/>
<dbReference type="EMBL" id="QAOM01000037">
    <property type="protein sequence ID" value="PTQ79633.1"/>
    <property type="molecule type" value="Genomic_DNA"/>
</dbReference>
<comment type="caution">
    <text evidence="2">The sequence shown here is derived from an EMBL/GenBank/DDBJ whole genome shotgun (WGS) entry which is preliminary data.</text>
</comment>
<keyword evidence="1" id="KW-0472">Membrane</keyword>
<accession>A0A2T5I729</accession>
<gene>
    <name evidence="2" type="ORF">C8U37_1374</name>
</gene>
<reference evidence="2 3" key="1">
    <citation type="submission" date="2018-04" db="EMBL/GenBank/DDBJ databases">
        <title>Genomic Encyclopedia of Archaeal and Bacterial Type Strains, Phase II (KMG-II): from individual species to whole genera.</title>
        <authorList>
            <person name="Goeker M."/>
        </authorList>
    </citation>
    <scope>NUCLEOTIDE SEQUENCE [LARGE SCALE GENOMIC DNA]</scope>
    <source>
        <strain evidence="2 3">DSM 18806</strain>
    </source>
</reference>
<keyword evidence="1" id="KW-0812">Transmembrane</keyword>
<protein>
    <submittedName>
        <fullName evidence="2">Uncharacterized protein</fullName>
    </submittedName>
</protein>
<evidence type="ECO:0000313" key="2">
    <source>
        <dbReference type="EMBL" id="PTQ79633.1"/>
    </source>
</evidence>
<name>A0A2T5I729_9LACT</name>
<keyword evidence="1" id="KW-1133">Transmembrane helix</keyword>
<proteinExistence type="predicted"/>
<feature type="transmembrane region" description="Helical" evidence="1">
    <location>
        <begin position="131"/>
        <end position="154"/>
    </location>
</feature>
<dbReference type="Proteomes" id="UP000244161">
    <property type="component" value="Unassembled WGS sequence"/>
</dbReference>
<evidence type="ECO:0000313" key="3">
    <source>
        <dbReference type="Proteomes" id="UP000244161"/>
    </source>
</evidence>
<organism evidence="2 3">
    <name type="scientific">Trichococcus patagoniensis</name>
    <dbReference type="NCBI Taxonomy" id="382641"/>
    <lineage>
        <taxon>Bacteria</taxon>
        <taxon>Bacillati</taxon>
        <taxon>Bacillota</taxon>
        <taxon>Bacilli</taxon>
        <taxon>Lactobacillales</taxon>
        <taxon>Carnobacteriaceae</taxon>
        <taxon>Trichococcus</taxon>
    </lineage>
</organism>